<feature type="compositionally biased region" description="Low complexity" evidence="1">
    <location>
        <begin position="351"/>
        <end position="427"/>
    </location>
</feature>
<feature type="compositionally biased region" description="Low complexity" evidence="1">
    <location>
        <begin position="282"/>
        <end position="300"/>
    </location>
</feature>
<feature type="region of interest" description="Disordered" evidence="1">
    <location>
        <begin position="226"/>
        <end position="427"/>
    </location>
</feature>
<dbReference type="OrthoDB" id="5485224at2"/>
<keyword evidence="2" id="KW-0732">Signal</keyword>
<reference evidence="3 4" key="1">
    <citation type="submission" date="2018-06" db="EMBL/GenBank/DDBJ databases">
        <title>Echinicola strongylocentroti sp. nov., isolated from a sea urchin Strongylocentrotus intermedius.</title>
        <authorList>
            <person name="Bae S.S."/>
        </authorList>
    </citation>
    <scope>NUCLEOTIDE SEQUENCE [LARGE SCALE GENOMIC DNA]</scope>
    <source>
        <strain evidence="3 4">MEBiC08714</strain>
    </source>
</reference>
<feature type="signal peptide" evidence="2">
    <location>
        <begin position="1"/>
        <end position="29"/>
    </location>
</feature>
<name>A0A2Z4IFH2_9BACT</name>
<dbReference type="AlphaFoldDB" id="A0A2Z4IFH2"/>
<evidence type="ECO:0000313" key="3">
    <source>
        <dbReference type="EMBL" id="AWW29203.1"/>
    </source>
</evidence>
<dbReference type="EMBL" id="CP030041">
    <property type="protein sequence ID" value="AWW29203.1"/>
    <property type="molecule type" value="Genomic_DNA"/>
</dbReference>
<feature type="compositionally biased region" description="Polar residues" evidence="1">
    <location>
        <begin position="226"/>
        <end position="237"/>
    </location>
</feature>
<dbReference type="KEGG" id="est:DN752_03070"/>
<sequence>MNKARNLRWTGISLVLWLVLALNSTNAQAETPNGVSFQVFYDELSPYGDWVNDPRHGYIWLPYADRDFHPYGTNGHWVMTEYGNTWVSYYNWGWAPFHYGRWTYDQYYGWAWIPGYEWGPAWVNWRTGNGYYGWAPLGPGVSINVNVRIPSYHWVFVPRTRFMNRHVYRYYAPNRNVVNIYNRTTIINNTVVHNNNRYVGGPRRRDIERYSRRSVDVYRINNSRNAGRTSLSRSRNTLEVYRPNLRTARNDRRATARPSQVTSPERARASRSNVTRGRSGYNSRNTSASPSRSNNSRTTNKAVSPSRRSTSPTYGTRGSSGTNNSRSATSTSRSNSKTYEQPSRKTNSQARPTRSPSSREAARPSTSRSSTSRSTTSPSRSKSSSSVGRGSSSNVSRSTGSTSRSSSSRSSSSSSSRSGSSRSRGNN</sequence>
<dbReference type="Proteomes" id="UP000248688">
    <property type="component" value="Chromosome"/>
</dbReference>
<evidence type="ECO:0000256" key="2">
    <source>
        <dbReference type="SAM" id="SignalP"/>
    </source>
</evidence>
<feature type="chain" id="PRO_5016370713" description="Prolin-rich transmembrane protein" evidence="2">
    <location>
        <begin position="30"/>
        <end position="427"/>
    </location>
</feature>
<evidence type="ECO:0000256" key="1">
    <source>
        <dbReference type="SAM" id="MobiDB-lite"/>
    </source>
</evidence>
<organism evidence="3 4">
    <name type="scientific">Echinicola strongylocentroti</name>
    <dbReference type="NCBI Taxonomy" id="1795355"/>
    <lineage>
        <taxon>Bacteria</taxon>
        <taxon>Pseudomonadati</taxon>
        <taxon>Bacteroidota</taxon>
        <taxon>Cytophagia</taxon>
        <taxon>Cytophagales</taxon>
        <taxon>Cyclobacteriaceae</taxon>
        <taxon>Echinicola</taxon>
    </lineage>
</organism>
<feature type="compositionally biased region" description="Low complexity" evidence="1">
    <location>
        <begin position="315"/>
        <end position="336"/>
    </location>
</feature>
<dbReference type="RefSeq" id="WP_112782619.1">
    <property type="nucleotide sequence ID" value="NZ_CP030041.1"/>
</dbReference>
<protein>
    <recommendedName>
        <fullName evidence="5">Prolin-rich transmembrane protein</fullName>
    </recommendedName>
</protein>
<feature type="compositionally biased region" description="Polar residues" evidence="1">
    <location>
        <begin position="301"/>
        <end position="314"/>
    </location>
</feature>
<dbReference type="Pfam" id="PF20245">
    <property type="entry name" value="DUF6600"/>
    <property type="match status" value="1"/>
</dbReference>
<dbReference type="InterPro" id="IPR046535">
    <property type="entry name" value="DUF6600"/>
</dbReference>
<accession>A0A2Z4IFH2</accession>
<evidence type="ECO:0008006" key="5">
    <source>
        <dbReference type="Google" id="ProtNLM"/>
    </source>
</evidence>
<evidence type="ECO:0000313" key="4">
    <source>
        <dbReference type="Proteomes" id="UP000248688"/>
    </source>
</evidence>
<feature type="compositionally biased region" description="Polar residues" evidence="1">
    <location>
        <begin position="337"/>
        <end position="350"/>
    </location>
</feature>
<keyword evidence="4" id="KW-1185">Reference proteome</keyword>
<proteinExistence type="predicted"/>
<gene>
    <name evidence="3" type="ORF">DN752_03070</name>
</gene>